<evidence type="ECO:0000313" key="3">
    <source>
        <dbReference type="EMBL" id="OHA00863.1"/>
    </source>
</evidence>
<keyword evidence="1" id="KW-0175">Coiled coil</keyword>
<keyword evidence="2" id="KW-0732">Signal</keyword>
<gene>
    <name evidence="3" type="ORF">A3C07_02220</name>
</gene>
<protein>
    <recommendedName>
        <fullName evidence="5">DUF5666 domain-containing protein</fullName>
    </recommendedName>
</protein>
<dbReference type="Proteomes" id="UP000179023">
    <property type="component" value="Unassembled WGS sequence"/>
</dbReference>
<feature type="chain" id="PRO_5009583419" description="DUF5666 domain-containing protein" evidence="2">
    <location>
        <begin position="28"/>
        <end position="198"/>
    </location>
</feature>
<evidence type="ECO:0008006" key="5">
    <source>
        <dbReference type="Google" id="ProtNLM"/>
    </source>
</evidence>
<dbReference type="AlphaFoldDB" id="A0A1G2KN84"/>
<accession>A0A1G2KN84</accession>
<evidence type="ECO:0000256" key="1">
    <source>
        <dbReference type="SAM" id="Coils"/>
    </source>
</evidence>
<evidence type="ECO:0000256" key="2">
    <source>
        <dbReference type="SAM" id="SignalP"/>
    </source>
</evidence>
<comment type="caution">
    <text evidence="3">The sequence shown here is derived from an EMBL/GenBank/DDBJ whole genome shotgun (WGS) entry which is preliminary data.</text>
</comment>
<evidence type="ECO:0000313" key="4">
    <source>
        <dbReference type="Proteomes" id="UP000179023"/>
    </source>
</evidence>
<feature type="coiled-coil region" evidence="1">
    <location>
        <begin position="160"/>
        <end position="187"/>
    </location>
</feature>
<sequence>MVHKKAFFIVAVCLAVVVAVAASSVSADENIGSKNLEKALSNVEKHISKLFEVKDKISDDDLKSGRAGTSVLINPSGSARVTNGEIISIAAPNFTLKVWGHDYFVMTDSQLTKFVGSNNEVAFSDLKVGHKVDVKGEMMTESGHEGHIKTQLVRDRTLVSDERAQRIEELKKKIQELIERLQKLLSGTGGGATSTPNQ</sequence>
<feature type="signal peptide" evidence="2">
    <location>
        <begin position="1"/>
        <end position="27"/>
    </location>
</feature>
<reference evidence="3 4" key="1">
    <citation type="journal article" date="2016" name="Nat. Commun.">
        <title>Thousands of microbial genomes shed light on interconnected biogeochemical processes in an aquifer system.</title>
        <authorList>
            <person name="Anantharaman K."/>
            <person name="Brown C.T."/>
            <person name="Hug L.A."/>
            <person name="Sharon I."/>
            <person name="Castelle C.J."/>
            <person name="Probst A.J."/>
            <person name="Thomas B.C."/>
            <person name="Singh A."/>
            <person name="Wilkins M.J."/>
            <person name="Karaoz U."/>
            <person name="Brodie E.L."/>
            <person name="Williams K.H."/>
            <person name="Hubbard S.S."/>
            <person name="Banfield J.F."/>
        </authorList>
    </citation>
    <scope>NUCLEOTIDE SEQUENCE [LARGE SCALE GENOMIC DNA]</scope>
</reference>
<dbReference type="EMBL" id="MHQI01000004">
    <property type="protein sequence ID" value="OHA00863.1"/>
    <property type="molecule type" value="Genomic_DNA"/>
</dbReference>
<proteinExistence type="predicted"/>
<organism evidence="3 4">
    <name type="scientific">Candidatus Sungbacteria bacterium RIFCSPHIGHO2_02_FULL_47_11</name>
    <dbReference type="NCBI Taxonomy" id="1802270"/>
    <lineage>
        <taxon>Bacteria</taxon>
        <taxon>Candidatus Sungiibacteriota</taxon>
    </lineage>
</organism>
<name>A0A1G2KN84_9BACT</name>